<dbReference type="InterPro" id="IPR006016">
    <property type="entry name" value="UspA"/>
</dbReference>
<dbReference type="AlphaFoldDB" id="A0A5C3EIG2"/>
<gene>
    <name evidence="3" type="ORF">UTRI_05603</name>
</gene>
<feature type="compositionally biased region" description="Basic and acidic residues" evidence="1">
    <location>
        <begin position="565"/>
        <end position="580"/>
    </location>
</feature>
<feature type="compositionally biased region" description="Basic and acidic residues" evidence="1">
    <location>
        <begin position="540"/>
        <end position="553"/>
    </location>
</feature>
<dbReference type="Proteomes" id="UP000324022">
    <property type="component" value="Unassembled WGS sequence"/>
</dbReference>
<organism evidence="3 4">
    <name type="scientific">Ustilago trichophora</name>
    <dbReference type="NCBI Taxonomy" id="86804"/>
    <lineage>
        <taxon>Eukaryota</taxon>
        <taxon>Fungi</taxon>
        <taxon>Dikarya</taxon>
        <taxon>Basidiomycota</taxon>
        <taxon>Ustilaginomycotina</taxon>
        <taxon>Ustilaginomycetes</taxon>
        <taxon>Ustilaginales</taxon>
        <taxon>Ustilaginaceae</taxon>
        <taxon>Ustilago</taxon>
    </lineage>
</organism>
<feature type="domain" description="UspA" evidence="2">
    <location>
        <begin position="355"/>
        <end position="501"/>
    </location>
</feature>
<feature type="compositionally biased region" description="Acidic residues" evidence="1">
    <location>
        <begin position="205"/>
        <end position="217"/>
    </location>
</feature>
<name>A0A5C3EIG2_9BASI</name>
<feature type="compositionally biased region" description="Low complexity" evidence="1">
    <location>
        <begin position="184"/>
        <end position="194"/>
    </location>
</feature>
<feature type="compositionally biased region" description="Acidic residues" evidence="1">
    <location>
        <begin position="235"/>
        <end position="246"/>
    </location>
</feature>
<reference evidence="3 4" key="1">
    <citation type="submission" date="2018-03" db="EMBL/GenBank/DDBJ databases">
        <authorList>
            <person name="Guldener U."/>
        </authorList>
    </citation>
    <scope>NUCLEOTIDE SEQUENCE [LARGE SCALE GENOMIC DNA]</scope>
    <source>
        <strain evidence="3 4">NBRC100155</strain>
    </source>
</reference>
<dbReference type="Gene3D" id="3.40.50.12370">
    <property type="match status" value="1"/>
</dbReference>
<feature type="compositionally biased region" description="Polar residues" evidence="1">
    <location>
        <begin position="133"/>
        <end position="149"/>
    </location>
</feature>
<sequence length="750" mass="81561">MVRTPSLSISSGEKDRERANQTLSSAFASMMAVGAPTKLPATHSLKIDEGNPSESRRSRYGGSGSSSKDDDERSQKKSKRLSAFGRSGRSISPFRFGSRKRSSSANRLKINPDEDTGSESGTRSEREGDSDNESVVSSASGITPRNSAFFNPYEDDDLDASIPHSHRRAHPASPGVPETQLPKSASSTSLASSTHIHDDAPGAEADVESDDGSEISDFDSKHASTNGGRASLDGVSDEEEGPDDIDEMDSIVLDNTLYNAECLTSHEHWNAGPKSEDGHHHFETYEDEDLERDDEHITAPNVVLSEDQVSTFLQRRGSKMLSLSTSRPRFERNRCTITISHGEAHAAAKASKRPKRYVVASDGSEESSYAVEWTIGTVLRDGDEMLVVSVMETDTKLDALDPKHEEVSARMEHQRIRQAMASVLAKQATHLLERTRLEVKISCQAIHAKNARHMLLDLIDFYEPTMVVVGSRGLGSLRGILLGSTSHYLVQKSSAPVMVARKRLKLPALPRGKGDVVESVRARHMRLDQASIEKVSTAGEEDKSEDKADKDEGVAGEDISPDNESGDKDSSNKFPSDGKADGSASAAPSTPPRTSKVDEASPTGQKPGGDTSPKLQRKSSKAGPTAIPQTSLEREAETRKQIQQRKEEAAKLHEGDKKRHLFPHHSDHLKTSKSSNPQSDDDTDPTDDDAKFKPTPSVSMVGRKARQAVPVRRKRHKLTPTLCSALPVFLLSLSLAICAAIPTSTAFREL</sequence>
<dbReference type="EMBL" id="OOIN01000026">
    <property type="protein sequence ID" value="SPO29029.1"/>
    <property type="molecule type" value="Genomic_DNA"/>
</dbReference>
<feature type="compositionally biased region" description="Basic residues" evidence="1">
    <location>
        <begin position="703"/>
        <end position="712"/>
    </location>
</feature>
<protein>
    <recommendedName>
        <fullName evidence="2">UspA domain-containing protein</fullName>
    </recommendedName>
</protein>
<accession>A0A5C3EIG2</accession>
<evidence type="ECO:0000259" key="2">
    <source>
        <dbReference type="Pfam" id="PF00582"/>
    </source>
</evidence>
<evidence type="ECO:0000313" key="4">
    <source>
        <dbReference type="Proteomes" id="UP000324022"/>
    </source>
</evidence>
<dbReference type="PANTHER" id="PTHR46100">
    <property type="entry name" value="IMP2'P"/>
    <property type="match status" value="1"/>
</dbReference>
<feature type="region of interest" description="Disordered" evidence="1">
    <location>
        <begin position="528"/>
        <end position="712"/>
    </location>
</feature>
<feature type="compositionally biased region" description="Basic and acidic residues" evidence="1">
    <location>
        <begin position="45"/>
        <end position="57"/>
    </location>
</feature>
<dbReference type="InterPro" id="IPR006015">
    <property type="entry name" value="Universal_stress_UspA"/>
</dbReference>
<dbReference type="PANTHER" id="PTHR46100:SF4">
    <property type="entry name" value="USPA DOMAIN-CONTAINING PROTEIN"/>
    <property type="match status" value="1"/>
</dbReference>
<dbReference type="CDD" id="cd23659">
    <property type="entry name" value="USP_At3g01520-like"/>
    <property type="match status" value="1"/>
</dbReference>
<dbReference type="Pfam" id="PF00582">
    <property type="entry name" value="Usp"/>
    <property type="match status" value="1"/>
</dbReference>
<proteinExistence type="predicted"/>
<keyword evidence="4" id="KW-1185">Reference proteome</keyword>
<feature type="region of interest" description="Disordered" evidence="1">
    <location>
        <begin position="34"/>
        <end position="246"/>
    </location>
</feature>
<dbReference type="PRINTS" id="PR01438">
    <property type="entry name" value="UNVRSLSTRESS"/>
</dbReference>
<evidence type="ECO:0000313" key="3">
    <source>
        <dbReference type="EMBL" id="SPO29029.1"/>
    </source>
</evidence>
<evidence type="ECO:0000256" key="1">
    <source>
        <dbReference type="SAM" id="MobiDB-lite"/>
    </source>
</evidence>
<feature type="compositionally biased region" description="Basic and acidic residues" evidence="1">
    <location>
        <begin position="632"/>
        <end position="657"/>
    </location>
</feature>
<dbReference type="SUPFAM" id="SSF52402">
    <property type="entry name" value="Adenine nucleotide alpha hydrolases-like"/>
    <property type="match status" value="1"/>
</dbReference>
<dbReference type="OrthoDB" id="992776at2759"/>